<organism evidence="1">
    <name type="scientific">marine sediment metagenome</name>
    <dbReference type="NCBI Taxonomy" id="412755"/>
    <lineage>
        <taxon>unclassified sequences</taxon>
        <taxon>metagenomes</taxon>
        <taxon>ecological metagenomes</taxon>
    </lineage>
</organism>
<comment type="caution">
    <text evidence="1">The sequence shown here is derived from an EMBL/GenBank/DDBJ whole genome shotgun (WGS) entry which is preliminary data.</text>
</comment>
<sequence length="90" mass="10649">MELHKEEIIDLSFKDSAWNDEMLNDMTESNISLGFIKEGLKTFQELFDDYYHHSDKPSVAEQFSKLNAMLSEFNDEVHLFKKNICDYYGE</sequence>
<dbReference type="EMBL" id="BART01012879">
    <property type="protein sequence ID" value="GAG86481.1"/>
    <property type="molecule type" value="Genomic_DNA"/>
</dbReference>
<reference evidence="1" key="1">
    <citation type="journal article" date="2014" name="Front. Microbiol.">
        <title>High frequency of phylogenetically diverse reductive dehalogenase-homologous genes in deep subseafloor sedimentary metagenomes.</title>
        <authorList>
            <person name="Kawai M."/>
            <person name="Futagami T."/>
            <person name="Toyoda A."/>
            <person name="Takaki Y."/>
            <person name="Nishi S."/>
            <person name="Hori S."/>
            <person name="Arai W."/>
            <person name="Tsubouchi T."/>
            <person name="Morono Y."/>
            <person name="Uchiyama I."/>
            <person name="Ito T."/>
            <person name="Fujiyama A."/>
            <person name="Inagaki F."/>
            <person name="Takami H."/>
        </authorList>
    </citation>
    <scope>NUCLEOTIDE SEQUENCE</scope>
    <source>
        <strain evidence="1">Expedition CK06-06</strain>
    </source>
</reference>
<dbReference type="AlphaFoldDB" id="X1CQG8"/>
<protein>
    <submittedName>
        <fullName evidence="1">Uncharacterized protein</fullName>
    </submittedName>
</protein>
<evidence type="ECO:0000313" key="1">
    <source>
        <dbReference type="EMBL" id="GAG86481.1"/>
    </source>
</evidence>
<accession>X1CQG8</accession>
<gene>
    <name evidence="1" type="ORF">S01H4_26636</name>
</gene>
<proteinExistence type="predicted"/>
<name>X1CQG8_9ZZZZ</name>